<dbReference type="Gene3D" id="3.40.50.300">
    <property type="entry name" value="P-loop containing nucleotide triphosphate hydrolases"/>
    <property type="match status" value="1"/>
</dbReference>
<dbReference type="Pfam" id="PF07728">
    <property type="entry name" value="AAA_5"/>
    <property type="match status" value="1"/>
</dbReference>
<dbReference type="RefSeq" id="WP_111276759.1">
    <property type="nucleotide sequence ID" value="NZ_QFYS01000006.1"/>
</dbReference>
<sequence length="316" mass="34794">MTISQTAANAPADPMSSVEALIEGLASVGYIASRRIATALYMAVKLEKPILVEGSAGVGKTELALSTAKLLGLPLIRMQCYEGLDESKALYEWKYGKQLLYTQILKDRMGEALADAADMDEAMVRLHGMGDLFYSEPFLEPRPLMRALKEDDGCVLLIDEIDKSDEAFEAFLLEVLSAYQVSVPELGVLKAKTPPLVFLTSNNVRDLGDALKRRCLHLHIPLPEAALEERIVASRVPGIEAKLTRELVAFVQSLRTMDLRKAPSISETVDWARALVLLHADSLGADVVRDTLNVILKFEQDIAAVEPQVVELLHKR</sequence>
<dbReference type="SUPFAM" id="SSF52540">
    <property type="entry name" value="P-loop containing nucleoside triphosphate hydrolases"/>
    <property type="match status" value="1"/>
</dbReference>
<accession>A0A328BAN1</accession>
<reference evidence="2 3" key="1">
    <citation type="submission" date="2018-05" db="EMBL/GenBank/DDBJ databases">
        <authorList>
            <person name="Lanie J.A."/>
            <person name="Ng W.-L."/>
            <person name="Kazmierczak K.M."/>
            <person name="Andrzejewski T.M."/>
            <person name="Davidsen T.M."/>
            <person name="Wayne K.J."/>
            <person name="Tettelin H."/>
            <person name="Glass J.I."/>
            <person name="Rusch D."/>
            <person name="Podicherti R."/>
            <person name="Tsui H.-C.T."/>
            <person name="Winkler M.E."/>
        </authorList>
    </citation>
    <scope>NUCLEOTIDE SEQUENCE [LARGE SCALE GENOMIC DNA]</scope>
    <source>
        <strain evidence="2 3">BUT-10</strain>
    </source>
</reference>
<dbReference type="OrthoDB" id="9783370at2"/>
<gene>
    <name evidence="2" type="ORF">DJ019_14490</name>
</gene>
<dbReference type="PANTHER" id="PTHR42759:SF1">
    <property type="entry name" value="MAGNESIUM-CHELATASE SUBUNIT CHLD"/>
    <property type="match status" value="1"/>
</dbReference>
<evidence type="ECO:0000313" key="3">
    <source>
        <dbReference type="Proteomes" id="UP000249524"/>
    </source>
</evidence>
<dbReference type="GO" id="GO:0016887">
    <property type="term" value="F:ATP hydrolysis activity"/>
    <property type="evidence" value="ECO:0007669"/>
    <property type="project" value="InterPro"/>
</dbReference>
<dbReference type="CDD" id="cd00009">
    <property type="entry name" value="AAA"/>
    <property type="match status" value="1"/>
</dbReference>
<dbReference type="GO" id="GO:0005524">
    <property type="term" value="F:ATP binding"/>
    <property type="evidence" value="ECO:0007669"/>
    <property type="project" value="InterPro"/>
</dbReference>
<evidence type="ECO:0000259" key="1">
    <source>
        <dbReference type="SMART" id="SM00382"/>
    </source>
</evidence>
<dbReference type="InterPro" id="IPR011704">
    <property type="entry name" value="ATPase_dyneun-rel_AAA"/>
</dbReference>
<dbReference type="InterPro" id="IPR050764">
    <property type="entry name" value="CbbQ/NirQ/NorQ/GpvN"/>
</dbReference>
<keyword evidence="3" id="KW-1185">Reference proteome</keyword>
<dbReference type="InterPro" id="IPR027417">
    <property type="entry name" value="P-loop_NTPase"/>
</dbReference>
<dbReference type="AlphaFoldDB" id="A0A328BAN1"/>
<dbReference type="InterPro" id="IPR003593">
    <property type="entry name" value="AAA+_ATPase"/>
</dbReference>
<organism evidence="2 3">
    <name type="scientific">Phenylobacterium kunshanense</name>
    <dbReference type="NCBI Taxonomy" id="1445034"/>
    <lineage>
        <taxon>Bacteria</taxon>
        <taxon>Pseudomonadati</taxon>
        <taxon>Pseudomonadota</taxon>
        <taxon>Alphaproteobacteria</taxon>
        <taxon>Caulobacterales</taxon>
        <taxon>Caulobacteraceae</taxon>
        <taxon>Phenylobacterium</taxon>
    </lineage>
</organism>
<evidence type="ECO:0000313" key="2">
    <source>
        <dbReference type="EMBL" id="RAK64372.1"/>
    </source>
</evidence>
<feature type="domain" description="AAA+ ATPase" evidence="1">
    <location>
        <begin position="46"/>
        <end position="224"/>
    </location>
</feature>
<dbReference type="EMBL" id="QFYS01000006">
    <property type="protein sequence ID" value="RAK64372.1"/>
    <property type="molecule type" value="Genomic_DNA"/>
</dbReference>
<comment type="caution">
    <text evidence="2">The sequence shown here is derived from an EMBL/GenBank/DDBJ whole genome shotgun (WGS) entry which is preliminary data.</text>
</comment>
<dbReference type="Proteomes" id="UP000249524">
    <property type="component" value="Unassembled WGS sequence"/>
</dbReference>
<dbReference type="SMART" id="SM00382">
    <property type="entry name" value="AAA"/>
    <property type="match status" value="1"/>
</dbReference>
<dbReference type="PANTHER" id="PTHR42759">
    <property type="entry name" value="MOXR FAMILY PROTEIN"/>
    <property type="match status" value="1"/>
</dbReference>
<name>A0A328BAN1_9CAUL</name>
<proteinExistence type="predicted"/>
<protein>
    <submittedName>
        <fullName evidence="2">MoxR family ATPase</fullName>
    </submittedName>
</protein>